<protein>
    <recommendedName>
        <fullName evidence="7">PH domain-containing protein</fullName>
    </recommendedName>
</protein>
<dbReference type="PROSITE" id="PS50003">
    <property type="entry name" value="PH_DOMAIN"/>
    <property type="match status" value="1"/>
</dbReference>
<dbReference type="AlphaFoldDB" id="L1IKU8"/>
<dbReference type="EnsemblProtists" id="EKX36873">
    <property type="protein sequence ID" value="EKX36873"/>
    <property type="gene ID" value="GUITHDRAFT_145375"/>
</dbReference>
<name>L1IKU8_GUITC</name>
<feature type="region of interest" description="Disordered" evidence="5">
    <location>
        <begin position="644"/>
        <end position="671"/>
    </location>
</feature>
<dbReference type="InterPro" id="IPR001849">
    <property type="entry name" value="PH_domain"/>
</dbReference>
<feature type="transmembrane region" description="Helical" evidence="6">
    <location>
        <begin position="321"/>
        <end position="342"/>
    </location>
</feature>
<evidence type="ECO:0000313" key="10">
    <source>
        <dbReference type="Proteomes" id="UP000011087"/>
    </source>
</evidence>
<dbReference type="GeneID" id="17293680"/>
<dbReference type="GO" id="GO:0001518">
    <property type="term" value="C:voltage-gated sodium channel complex"/>
    <property type="evidence" value="ECO:0007669"/>
    <property type="project" value="TreeGrafter"/>
</dbReference>
<dbReference type="EMBL" id="JH993066">
    <property type="protein sequence ID" value="EKX36873.1"/>
    <property type="molecule type" value="Genomic_DNA"/>
</dbReference>
<dbReference type="InterPro" id="IPR011993">
    <property type="entry name" value="PH-like_dom_sf"/>
</dbReference>
<sequence>MSIITTGGLVKSTNQFELAGSARTDCCENQACAEKFENSVVNSYSSETSVFFIRNGCCCGGVERGRPTVYSLRSETQNNLPEASEIVKESLLSKQSAGLSGLWLPRKVMVSDMKLFVCDNQSGALLESFWLADIVDMDARQIVERECHAPKMSPLRALQSIKDLLVGPMEHACDDIYDDSTQRSFAICVYSRRENQVRALAFKASSPLERVEWIECLTELVTAAKAKEQRALSKLECWNAKVKKVYDSFPFQLFVILLIFVNFAFNIAEAELNTAPDDPLNNLFQNADNFFTIIFTVELAINVTANWITPFLMDSWNVLDTSVVVVSLLSFYASNIPGVKGFRILRVLKVVRVFKRLTSLRMIITALASSVIPVANVFVILLLANMVYAILGVGLFSQSSPDFFGTFSRAFFTMFQCVTGDGWASSVARPMMDPLGGYSSSIAIFFLSYILIVSWIIVNVVLAVLLDEFLKAASDEKAAMHREKNSNSELRLLYTTLDPLLSHLSQFHSTDDLLRRLSDLFQVLVDNDDEVLTLSEFSAGLRKLAFRPIVQIDSHGLVEMMRVMNSHGSNLLDVERIAEEGMDRQQFMQFMRFHLRRYVQRVVSRTIALETHEDNGTSSILFILKYVVTALDELSYLVHTRGEPAATRTMSDKERGGAHGPHSQPSPEASALEATIRGEIDESGVELSEKTGARMSDQARGMLEEVDCEFVVEKLERGGVLEAADVEALRNDEEHFDDVMDRCGVTRRESKQLWKALRDHRRTNGVRKRLQEEEEEEGKRQIPVVAPEYSDRRFPQAKSEGKQHELPPSLLPGFNGLIRSDFSLGWKARAMELAQARRRLEARFSP</sequence>
<dbReference type="InterPro" id="IPR027359">
    <property type="entry name" value="Volt_channel_dom_sf"/>
</dbReference>
<accession>L1IKU8</accession>
<dbReference type="SMART" id="SM00233">
    <property type="entry name" value="PH"/>
    <property type="match status" value="1"/>
</dbReference>
<dbReference type="InterPro" id="IPR005821">
    <property type="entry name" value="Ion_trans_dom"/>
</dbReference>
<dbReference type="PANTHER" id="PTHR10037">
    <property type="entry name" value="VOLTAGE-GATED CATION CHANNEL CALCIUM AND SODIUM"/>
    <property type="match status" value="1"/>
</dbReference>
<dbReference type="GO" id="GO:0005248">
    <property type="term" value="F:voltage-gated sodium channel activity"/>
    <property type="evidence" value="ECO:0007669"/>
    <property type="project" value="TreeGrafter"/>
</dbReference>
<dbReference type="Pfam" id="PF00520">
    <property type="entry name" value="Ion_trans"/>
    <property type="match status" value="1"/>
</dbReference>
<reference evidence="9" key="3">
    <citation type="submission" date="2016-03" db="UniProtKB">
        <authorList>
            <consortium name="EnsemblProtists"/>
        </authorList>
    </citation>
    <scope>IDENTIFICATION</scope>
</reference>
<dbReference type="RefSeq" id="XP_005823853.1">
    <property type="nucleotide sequence ID" value="XM_005823796.1"/>
</dbReference>
<gene>
    <name evidence="8" type="ORF">GUITHDRAFT_145375</name>
</gene>
<feature type="domain" description="PH" evidence="7">
    <location>
        <begin position="85"/>
        <end position="222"/>
    </location>
</feature>
<organism evidence="8">
    <name type="scientific">Guillardia theta (strain CCMP2712)</name>
    <name type="common">Cryptophyte</name>
    <dbReference type="NCBI Taxonomy" id="905079"/>
    <lineage>
        <taxon>Eukaryota</taxon>
        <taxon>Cryptophyceae</taxon>
        <taxon>Pyrenomonadales</taxon>
        <taxon>Geminigeraceae</taxon>
        <taxon>Guillardia</taxon>
    </lineage>
</organism>
<reference evidence="10" key="2">
    <citation type="submission" date="2012-11" db="EMBL/GenBank/DDBJ databases">
        <authorList>
            <person name="Kuo A."/>
            <person name="Curtis B.A."/>
            <person name="Tanifuji G."/>
            <person name="Burki F."/>
            <person name="Gruber A."/>
            <person name="Irimia M."/>
            <person name="Maruyama S."/>
            <person name="Arias M.C."/>
            <person name="Ball S.G."/>
            <person name="Gile G.H."/>
            <person name="Hirakawa Y."/>
            <person name="Hopkins J.F."/>
            <person name="Rensing S.A."/>
            <person name="Schmutz J."/>
            <person name="Symeonidi A."/>
            <person name="Elias M."/>
            <person name="Eveleigh R.J."/>
            <person name="Herman E.K."/>
            <person name="Klute M.J."/>
            <person name="Nakayama T."/>
            <person name="Obornik M."/>
            <person name="Reyes-Prieto A."/>
            <person name="Armbrust E.V."/>
            <person name="Aves S.J."/>
            <person name="Beiko R.G."/>
            <person name="Coutinho P."/>
            <person name="Dacks J.B."/>
            <person name="Durnford D.G."/>
            <person name="Fast N.M."/>
            <person name="Green B.R."/>
            <person name="Grisdale C."/>
            <person name="Hempe F."/>
            <person name="Henrissat B."/>
            <person name="Hoppner M.P."/>
            <person name="Ishida K.-I."/>
            <person name="Kim E."/>
            <person name="Koreny L."/>
            <person name="Kroth P.G."/>
            <person name="Liu Y."/>
            <person name="Malik S.-B."/>
            <person name="Maier U.G."/>
            <person name="McRose D."/>
            <person name="Mock T."/>
            <person name="Neilson J.A."/>
            <person name="Onodera N.T."/>
            <person name="Poole A.M."/>
            <person name="Pritham E.J."/>
            <person name="Richards T.A."/>
            <person name="Rocap G."/>
            <person name="Roy S.W."/>
            <person name="Sarai C."/>
            <person name="Schaack S."/>
            <person name="Shirato S."/>
            <person name="Slamovits C.H."/>
            <person name="Spencer D.F."/>
            <person name="Suzuki S."/>
            <person name="Worden A.Z."/>
            <person name="Zauner S."/>
            <person name="Barry K."/>
            <person name="Bell C."/>
            <person name="Bharti A.K."/>
            <person name="Crow J.A."/>
            <person name="Grimwood J."/>
            <person name="Kramer R."/>
            <person name="Lindquist E."/>
            <person name="Lucas S."/>
            <person name="Salamov A."/>
            <person name="McFadden G.I."/>
            <person name="Lane C.E."/>
            <person name="Keeling P.J."/>
            <person name="Gray M.W."/>
            <person name="Grigoriev I.V."/>
            <person name="Archibald J.M."/>
        </authorList>
    </citation>
    <scope>NUCLEOTIDE SEQUENCE</scope>
    <source>
        <strain evidence="10">CCMP2712</strain>
    </source>
</reference>
<dbReference type="KEGG" id="gtt:GUITHDRAFT_145375"/>
<evidence type="ECO:0000256" key="1">
    <source>
        <dbReference type="ARBA" id="ARBA00004141"/>
    </source>
</evidence>
<evidence type="ECO:0000256" key="3">
    <source>
        <dbReference type="ARBA" id="ARBA00022989"/>
    </source>
</evidence>
<dbReference type="Gene3D" id="2.30.29.30">
    <property type="entry name" value="Pleckstrin-homology domain (PH domain)/Phosphotyrosine-binding domain (PTB)"/>
    <property type="match status" value="1"/>
</dbReference>
<dbReference type="Gene3D" id="1.10.287.70">
    <property type="match status" value="1"/>
</dbReference>
<dbReference type="OrthoDB" id="2984333at2759"/>
<evidence type="ECO:0000256" key="4">
    <source>
        <dbReference type="ARBA" id="ARBA00023136"/>
    </source>
</evidence>
<feature type="transmembrane region" description="Helical" evidence="6">
    <location>
        <begin position="249"/>
        <end position="268"/>
    </location>
</feature>
<dbReference type="InterPro" id="IPR043203">
    <property type="entry name" value="VGCC_Ca_Na"/>
</dbReference>
<evidence type="ECO:0000256" key="6">
    <source>
        <dbReference type="SAM" id="Phobius"/>
    </source>
</evidence>
<reference evidence="8 10" key="1">
    <citation type="journal article" date="2012" name="Nature">
        <title>Algal genomes reveal evolutionary mosaicism and the fate of nucleomorphs.</title>
        <authorList>
            <consortium name="DOE Joint Genome Institute"/>
            <person name="Curtis B.A."/>
            <person name="Tanifuji G."/>
            <person name="Burki F."/>
            <person name="Gruber A."/>
            <person name="Irimia M."/>
            <person name="Maruyama S."/>
            <person name="Arias M.C."/>
            <person name="Ball S.G."/>
            <person name="Gile G.H."/>
            <person name="Hirakawa Y."/>
            <person name="Hopkins J.F."/>
            <person name="Kuo A."/>
            <person name="Rensing S.A."/>
            <person name="Schmutz J."/>
            <person name="Symeonidi A."/>
            <person name="Elias M."/>
            <person name="Eveleigh R.J."/>
            <person name="Herman E.K."/>
            <person name="Klute M.J."/>
            <person name="Nakayama T."/>
            <person name="Obornik M."/>
            <person name="Reyes-Prieto A."/>
            <person name="Armbrust E.V."/>
            <person name="Aves S.J."/>
            <person name="Beiko R.G."/>
            <person name="Coutinho P."/>
            <person name="Dacks J.B."/>
            <person name="Durnford D.G."/>
            <person name="Fast N.M."/>
            <person name="Green B.R."/>
            <person name="Grisdale C.J."/>
            <person name="Hempel F."/>
            <person name="Henrissat B."/>
            <person name="Hoppner M.P."/>
            <person name="Ishida K."/>
            <person name="Kim E."/>
            <person name="Koreny L."/>
            <person name="Kroth P.G."/>
            <person name="Liu Y."/>
            <person name="Malik S.B."/>
            <person name="Maier U.G."/>
            <person name="McRose D."/>
            <person name="Mock T."/>
            <person name="Neilson J.A."/>
            <person name="Onodera N.T."/>
            <person name="Poole A.M."/>
            <person name="Pritham E.J."/>
            <person name="Richards T.A."/>
            <person name="Rocap G."/>
            <person name="Roy S.W."/>
            <person name="Sarai C."/>
            <person name="Schaack S."/>
            <person name="Shirato S."/>
            <person name="Slamovits C.H."/>
            <person name="Spencer D.F."/>
            <person name="Suzuki S."/>
            <person name="Worden A.Z."/>
            <person name="Zauner S."/>
            <person name="Barry K."/>
            <person name="Bell C."/>
            <person name="Bharti A.K."/>
            <person name="Crow J.A."/>
            <person name="Grimwood J."/>
            <person name="Kramer R."/>
            <person name="Lindquist E."/>
            <person name="Lucas S."/>
            <person name="Salamov A."/>
            <person name="McFadden G.I."/>
            <person name="Lane C.E."/>
            <person name="Keeling P.J."/>
            <person name="Gray M.W."/>
            <person name="Grigoriev I.V."/>
            <person name="Archibald J.M."/>
        </authorList>
    </citation>
    <scope>NUCLEOTIDE SEQUENCE</scope>
    <source>
        <strain evidence="8 10">CCMP2712</strain>
    </source>
</reference>
<evidence type="ECO:0000256" key="5">
    <source>
        <dbReference type="SAM" id="MobiDB-lite"/>
    </source>
</evidence>
<comment type="subcellular location">
    <subcellularLocation>
        <location evidence="1">Membrane</location>
        <topology evidence="1">Multi-pass membrane protein</topology>
    </subcellularLocation>
</comment>
<keyword evidence="10" id="KW-1185">Reference proteome</keyword>
<evidence type="ECO:0000256" key="2">
    <source>
        <dbReference type="ARBA" id="ARBA00022692"/>
    </source>
</evidence>
<dbReference type="HOGENOM" id="CLU_336933_0_0_1"/>
<keyword evidence="2 6" id="KW-0812">Transmembrane</keyword>
<keyword evidence="3 6" id="KW-1133">Transmembrane helix</keyword>
<feature type="transmembrane region" description="Helical" evidence="6">
    <location>
        <begin position="289"/>
        <end position="309"/>
    </location>
</feature>
<evidence type="ECO:0000313" key="8">
    <source>
        <dbReference type="EMBL" id="EKX36873.1"/>
    </source>
</evidence>
<evidence type="ECO:0000259" key="7">
    <source>
        <dbReference type="PROSITE" id="PS50003"/>
    </source>
</evidence>
<dbReference type="SUPFAM" id="SSF50729">
    <property type="entry name" value="PH domain-like"/>
    <property type="match status" value="1"/>
</dbReference>
<feature type="transmembrane region" description="Helical" evidence="6">
    <location>
        <begin position="363"/>
        <end position="391"/>
    </location>
</feature>
<dbReference type="SUPFAM" id="SSF81324">
    <property type="entry name" value="Voltage-gated potassium channels"/>
    <property type="match status" value="1"/>
</dbReference>
<evidence type="ECO:0000313" key="9">
    <source>
        <dbReference type="EnsemblProtists" id="EKX36873"/>
    </source>
</evidence>
<dbReference type="PaxDb" id="55529-EKX36873"/>
<dbReference type="PANTHER" id="PTHR10037:SF62">
    <property type="entry name" value="SODIUM CHANNEL PROTEIN 60E"/>
    <property type="match status" value="1"/>
</dbReference>
<dbReference type="Gene3D" id="1.20.120.350">
    <property type="entry name" value="Voltage-gated potassium channels. Chain C"/>
    <property type="match status" value="1"/>
</dbReference>
<keyword evidence="4 6" id="KW-0472">Membrane</keyword>
<feature type="transmembrane region" description="Helical" evidence="6">
    <location>
        <begin position="442"/>
        <end position="466"/>
    </location>
</feature>
<proteinExistence type="predicted"/>
<dbReference type="eggNOG" id="KOG2301">
    <property type="taxonomic scope" value="Eukaryota"/>
</dbReference>
<dbReference type="Proteomes" id="UP000011087">
    <property type="component" value="Unassembled WGS sequence"/>
</dbReference>